<organism evidence="1">
    <name type="scientific">Anguilla anguilla</name>
    <name type="common">European freshwater eel</name>
    <name type="synonym">Muraena anguilla</name>
    <dbReference type="NCBI Taxonomy" id="7936"/>
    <lineage>
        <taxon>Eukaryota</taxon>
        <taxon>Metazoa</taxon>
        <taxon>Chordata</taxon>
        <taxon>Craniata</taxon>
        <taxon>Vertebrata</taxon>
        <taxon>Euteleostomi</taxon>
        <taxon>Actinopterygii</taxon>
        <taxon>Neopterygii</taxon>
        <taxon>Teleostei</taxon>
        <taxon>Anguilliformes</taxon>
        <taxon>Anguillidae</taxon>
        <taxon>Anguilla</taxon>
    </lineage>
</organism>
<evidence type="ECO:0000313" key="1">
    <source>
        <dbReference type="EMBL" id="JAH61485.1"/>
    </source>
</evidence>
<dbReference type="AlphaFoldDB" id="A0A0E9U8I9"/>
<name>A0A0E9U8I9_ANGAN</name>
<accession>A0A0E9U8I9</accession>
<dbReference type="EMBL" id="GBXM01047092">
    <property type="protein sequence ID" value="JAH61485.1"/>
    <property type="molecule type" value="Transcribed_RNA"/>
</dbReference>
<reference evidence="1" key="2">
    <citation type="journal article" date="2015" name="Fish Shellfish Immunol.">
        <title>Early steps in the European eel (Anguilla anguilla)-Vibrio vulnificus interaction in the gills: Role of the RtxA13 toxin.</title>
        <authorList>
            <person name="Callol A."/>
            <person name="Pajuelo D."/>
            <person name="Ebbesson L."/>
            <person name="Teles M."/>
            <person name="MacKenzie S."/>
            <person name="Amaro C."/>
        </authorList>
    </citation>
    <scope>NUCLEOTIDE SEQUENCE</scope>
</reference>
<proteinExistence type="predicted"/>
<sequence>MHTTDSNTIQWTLCKNSLEPDILCKFSANWILVQK</sequence>
<protein>
    <submittedName>
        <fullName evidence="1">Uncharacterized protein</fullName>
    </submittedName>
</protein>
<reference evidence="1" key="1">
    <citation type="submission" date="2014-11" db="EMBL/GenBank/DDBJ databases">
        <authorList>
            <person name="Amaro Gonzalez C."/>
        </authorList>
    </citation>
    <scope>NUCLEOTIDE SEQUENCE</scope>
</reference>